<dbReference type="EMBL" id="BJLR01000017">
    <property type="protein sequence ID" value="GEA87973.1"/>
    <property type="molecule type" value="Genomic_DNA"/>
</dbReference>
<protein>
    <submittedName>
        <fullName evidence="2">Uncharacterized protein</fullName>
    </submittedName>
</protein>
<evidence type="ECO:0000256" key="1">
    <source>
        <dbReference type="SAM" id="MobiDB-lite"/>
    </source>
</evidence>
<accession>A0A4Y3KV99</accession>
<gene>
    <name evidence="2" type="ORF">CCE01nite_19220</name>
</gene>
<feature type="compositionally biased region" description="Pro residues" evidence="1">
    <location>
        <begin position="61"/>
        <end position="71"/>
    </location>
</feature>
<feature type="compositionally biased region" description="Low complexity" evidence="1">
    <location>
        <begin position="12"/>
        <end position="26"/>
    </location>
</feature>
<keyword evidence="3" id="KW-1185">Reference proteome</keyword>
<organism evidence="2 3">
    <name type="scientific">Cellulomonas cellasea</name>
    <dbReference type="NCBI Taxonomy" id="43670"/>
    <lineage>
        <taxon>Bacteria</taxon>
        <taxon>Bacillati</taxon>
        <taxon>Actinomycetota</taxon>
        <taxon>Actinomycetes</taxon>
        <taxon>Micrococcales</taxon>
        <taxon>Cellulomonadaceae</taxon>
        <taxon>Cellulomonas</taxon>
    </lineage>
</organism>
<comment type="caution">
    <text evidence="2">The sequence shown here is derived from an EMBL/GenBank/DDBJ whole genome shotgun (WGS) entry which is preliminary data.</text>
</comment>
<evidence type="ECO:0000313" key="2">
    <source>
        <dbReference type="EMBL" id="GEA87973.1"/>
    </source>
</evidence>
<dbReference type="AlphaFoldDB" id="A0A4Y3KV99"/>
<reference evidence="2" key="1">
    <citation type="submission" date="2019-06" db="EMBL/GenBank/DDBJ databases">
        <title>Whole genome shotgun sequence of Cellulomonas cellasea NBRC 3753.</title>
        <authorList>
            <person name="Hosoyama A."/>
            <person name="Uohara A."/>
            <person name="Ohji S."/>
            <person name="Ichikawa N."/>
        </authorList>
    </citation>
    <scope>NUCLEOTIDE SEQUENCE [LARGE SCALE GENOMIC DNA]</scope>
    <source>
        <strain evidence="2">NBRC 3753</strain>
    </source>
</reference>
<feature type="region of interest" description="Disordered" evidence="1">
    <location>
        <begin position="1"/>
        <end position="71"/>
    </location>
</feature>
<sequence length="71" mass="6904">MEDSGAEDPGVADSGTDGSDGSGAEDSGTDGSGAESCGADGSGAALLTGRSFRQRRSPRPCCSPRPGRPSS</sequence>
<dbReference type="Proteomes" id="UP000317046">
    <property type="component" value="Unassembled WGS sequence"/>
</dbReference>
<evidence type="ECO:0000313" key="3">
    <source>
        <dbReference type="Proteomes" id="UP000317046"/>
    </source>
</evidence>
<proteinExistence type="predicted"/>
<name>A0A4Y3KV99_9CELL</name>